<protein>
    <submittedName>
        <fullName evidence="2 3">Uncharacterized protein</fullName>
    </submittedName>
</protein>
<sequence length="90" mass="9372">MAKLYAPENISPVPSAEGGAGAMHAAEGVVHRKHRCSSLLFPVFTEGTHPTVPDATSTMCNIYESQSAVTTSPNGSGGPREAHPARKGQE</sequence>
<feature type="region of interest" description="Disordered" evidence="1">
    <location>
        <begin position="66"/>
        <end position="90"/>
    </location>
</feature>
<evidence type="ECO:0000313" key="3">
    <source>
        <dbReference type="EnsemblMetazoa" id="ASIC004517-PA"/>
    </source>
</evidence>
<organism evidence="2">
    <name type="scientific">Anopheles sinensis</name>
    <name type="common">Mosquito</name>
    <dbReference type="NCBI Taxonomy" id="74873"/>
    <lineage>
        <taxon>Eukaryota</taxon>
        <taxon>Metazoa</taxon>
        <taxon>Ecdysozoa</taxon>
        <taxon>Arthropoda</taxon>
        <taxon>Hexapoda</taxon>
        <taxon>Insecta</taxon>
        <taxon>Pterygota</taxon>
        <taxon>Neoptera</taxon>
        <taxon>Endopterygota</taxon>
        <taxon>Diptera</taxon>
        <taxon>Nematocera</taxon>
        <taxon>Culicoidea</taxon>
        <taxon>Culicidae</taxon>
        <taxon>Anophelinae</taxon>
        <taxon>Anopheles</taxon>
    </lineage>
</organism>
<accession>A0A084VH55</accession>
<dbReference type="VEuPathDB" id="VectorBase:ASIC004517"/>
<evidence type="ECO:0000313" key="2">
    <source>
        <dbReference type="EMBL" id="KFB37299.1"/>
    </source>
</evidence>
<reference evidence="2 4" key="1">
    <citation type="journal article" date="2014" name="BMC Genomics">
        <title>Genome sequence of Anopheles sinensis provides insight into genetics basis of mosquito competence for malaria parasites.</title>
        <authorList>
            <person name="Zhou D."/>
            <person name="Zhang D."/>
            <person name="Ding G."/>
            <person name="Shi L."/>
            <person name="Hou Q."/>
            <person name="Ye Y."/>
            <person name="Xu Y."/>
            <person name="Zhou H."/>
            <person name="Xiong C."/>
            <person name="Li S."/>
            <person name="Yu J."/>
            <person name="Hong S."/>
            <person name="Yu X."/>
            <person name="Zou P."/>
            <person name="Chen C."/>
            <person name="Chang X."/>
            <person name="Wang W."/>
            <person name="Lv Y."/>
            <person name="Sun Y."/>
            <person name="Ma L."/>
            <person name="Shen B."/>
            <person name="Zhu C."/>
        </authorList>
    </citation>
    <scope>NUCLEOTIDE SEQUENCE [LARGE SCALE GENOMIC DNA]</scope>
</reference>
<reference evidence="3" key="2">
    <citation type="submission" date="2020-05" db="UniProtKB">
        <authorList>
            <consortium name="EnsemblMetazoa"/>
        </authorList>
    </citation>
    <scope>IDENTIFICATION</scope>
</reference>
<dbReference type="Proteomes" id="UP000030765">
    <property type="component" value="Unassembled WGS sequence"/>
</dbReference>
<dbReference type="EMBL" id="KE524841">
    <property type="protein sequence ID" value="KFB37299.1"/>
    <property type="molecule type" value="Genomic_DNA"/>
</dbReference>
<gene>
    <name evidence="2" type="ORF">ZHAS_00004517</name>
</gene>
<evidence type="ECO:0000256" key="1">
    <source>
        <dbReference type="SAM" id="MobiDB-lite"/>
    </source>
</evidence>
<evidence type="ECO:0000313" key="4">
    <source>
        <dbReference type="Proteomes" id="UP000030765"/>
    </source>
</evidence>
<dbReference type="EMBL" id="ATLV01013143">
    <property type="status" value="NOT_ANNOTATED_CDS"/>
    <property type="molecule type" value="Genomic_DNA"/>
</dbReference>
<name>A0A084VH55_ANOSI</name>
<feature type="region of interest" description="Disordered" evidence="1">
    <location>
        <begin position="1"/>
        <end position="20"/>
    </location>
</feature>
<dbReference type="AlphaFoldDB" id="A0A084VH55"/>
<proteinExistence type="predicted"/>
<dbReference type="EnsemblMetazoa" id="ASIC004517-RA">
    <property type="protein sequence ID" value="ASIC004517-PA"/>
    <property type="gene ID" value="ASIC004517"/>
</dbReference>
<feature type="compositionally biased region" description="Basic and acidic residues" evidence="1">
    <location>
        <begin position="80"/>
        <end position="90"/>
    </location>
</feature>
<keyword evidence="4" id="KW-1185">Reference proteome</keyword>